<dbReference type="PATRIC" id="fig|1297742.4.peg.5353"/>
<protein>
    <recommendedName>
        <fullName evidence="4">ATP-binding protein</fullName>
    </recommendedName>
</protein>
<evidence type="ECO:0000313" key="3">
    <source>
        <dbReference type="Proteomes" id="UP000009026"/>
    </source>
</evidence>
<dbReference type="STRING" id="1297742.A176_005271"/>
<evidence type="ECO:0008006" key="4">
    <source>
        <dbReference type="Google" id="ProtNLM"/>
    </source>
</evidence>
<sequence length="770" mass="84751">MLGEINLAQWKCLAELIDNSVDGFLSVLRAGGQLAAPEIHIQVPMSGNPNAMVSVIDNGPGMSAEVLERAVSAGWSGNDPISALGLFGMGFNIATARLGTVTTVWTTRAGDKEWIGLKIDFDALRAQRQFKTPRLTDVKHDEGQHGTKVIIEKLKPEQRDWFARAANRTKTQDQLGRVYAAMLRPGGVPLSFKLTFCGKSVEGRRHCVWSGPGGATRTVTTARHGVVDAFQSVDRQLPPRPFCMSCWQWIGTGEDACPSCGKSDDVIQRQRSIRGWLGIQRYLSETDYGIDFLRHGRKIETANKELFMWGDGEAPEPEYPIDDPRNRGRIVGEIHLDHCRVSYTKDRFERTDPAWEDMVRLVRGEGPLRPDKASDLGYLPNETPLFKLFQVFRRSTPKPKNAGAWARLLVVPNNELAEEMAKKFHAGTAEYQTDDKWFQLVEEEDRKLLLGGSSGSPPGTPPPTPGADDVLPGFGGDGNSGPANAVPAPPAPPSPPAQATPIPSLSRQYVSHLTELKWTLKAFQVAEEHPLVEGSLPWRLRATPHSAHEFYVNVGHPIFASATMTPLDGLLAELAWTAMDFMRSRQEILTFGAILADLRARYASGYALDPATLSNEARQSLADIASAVGRNIEPSDAPTLFKSLPLDDQKQIFQKMAARGAANPQSIVSTGRFLEYAPPTVVAGFYRDHPELFLDGRCWEEPYSELNYEVPEATETARARVFRHFEALLSDAVWLADQDPADLGGVSRAKLLRALYALELLSPVDGTEAS</sequence>
<reference evidence="2 3" key="1">
    <citation type="journal article" date="2016" name="PLoS ONE">
        <title>Complete Genome Sequence and Comparative Genomics of a Novel Myxobacterium Myxococcus hansupus.</title>
        <authorList>
            <person name="Sharma G."/>
            <person name="Narwani T."/>
            <person name="Subramanian S."/>
        </authorList>
    </citation>
    <scope>NUCLEOTIDE SEQUENCE [LARGE SCALE GENOMIC DNA]</scope>
    <source>
        <strain evidence="3">mixupus</strain>
    </source>
</reference>
<dbReference type="Gene3D" id="3.30.565.10">
    <property type="entry name" value="Histidine kinase-like ATPase, C-terminal domain"/>
    <property type="match status" value="1"/>
</dbReference>
<dbReference type="EMBL" id="CP012109">
    <property type="protein sequence ID" value="AKQ68359.1"/>
    <property type="molecule type" value="Genomic_DNA"/>
</dbReference>
<feature type="region of interest" description="Disordered" evidence="1">
    <location>
        <begin position="449"/>
        <end position="502"/>
    </location>
</feature>
<proteinExistence type="predicted"/>
<dbReference type="InterPro" id="IPR036890">
    <property type="entry name" value="HATPase_C_sf"/>
</dbReference>
<dbReference type="SUPFAM" id="SSF55874">
    <property type="entry name" value="ATPase domain of HSP90 chaperone/DNA topoisomerase II/histidine kinase"/>
    <property type="match status" value="1"/>
</dbReference>
<name>A0A0H4WZV5_9BACT</name>
<dbReference type="eggNOG" id="COG0323">
    <property type="taxonomic scope" value="Bacteria"/>
</dbReference>
<keyword evidence="3" id="KW-1185">Reference proteome</keyword>
<dbReference type="Proteomes" id="UP000009026">
    <property type="component" value="Chromosome"/>
</dbReference>
<evidence type="ECO:0000256" key="1">
    <source>
        <dbReference type="SAM" id="MobiDB-lite"/>
    </source>
</evidence>
<dbReference type="KEGG" id="mym:A176_005271"/>
<dbReference type="Pfam" id="PF13589">
    <property type="entry name" value="HATPase_c_3"/>
    <property type="match status" value="1"/>
</dbReference>
<feature type="compositionally biased region" description="Pro residues" evidence="1">
    <location>
        <begin position="487"/>
        <end position="498"/>
    </location>
</feature>
<evidence type="ECO:0000313" key="2">
    <source>
        <dbReference type="EMBL" id="AKQ68359.1"/>
    </source>
</evidence>
<dbReference type="AlphaFoldDB" id="A0A0H4WZV5"/>
<gene>
    <name evidence="2" type="ORF">A176_005271</name>
</gene>
<organism evidence="2 3">
    <name type="scientific">Pseudomyxococcus hansupus</name>
    <dbReference type="NCBI Taxonomy" id="1297742"/>
    <lineage>
        <taxon>Bacteria</taxon>
        <taxon>Pseudomonadati</taxon>
        <taxon>Myxococcota</taxon>
        <taxon>Myxococcia</taxon>
        <taxon>Myxococcales</taxon>
        <taxon>Cystobacterineae</taxon>
        <taxon>Myxococcaceae</taxon>
        <taxon>Pseudomyxococcus</taxon>
    </lineage>
</organism>
<accession>A0A0H4WZV5</accession>